<evidence type="ECO:0000313" key="8">
    <source>
        <dbReference type="EMBL" id="TCV94423.1"/>
    </source>
</evidence>
<dbReference type="GO" id="GO:0055085">
    <property type="term" value="P:transmembrane transport"/>
    <property type="evidence" value="ECO:0007669"/>
    <property type="project" value="InterPro"/>
</dbReference>
<dbReference type="GO" id="GO:0043190">
    <property type="term" value="C:ATP-binding cassette (ABC) transporter complex"/>
    <property type="evidence" value="ECO:0007669"/>
    <property type="project" value="InterPro"/>
</dbReference>
<keyword evidence="9" id="KW-1185">Reference proteome</keyword>
<evidence type="ECO:0000313" key="9">
    <source>
        <dbReference type="Proteomes" id="UP000295719"/>
    </source>
</evidence>
<evidence type="ECO:0000256" key="7">
    <source>
        <dbReference type="SAM" id="Phobius"/>
    </source>
</evidence>
<keyword evidence="4 7" id="KW-1133">Transmembrane helix</keyword>
<organism evidence="8 9">
    <name type="scientific">Biostraticola tofi</name>
    <dbReference type="NCBI Taxonomy" id="466109"/>
    <lineage>
        <taxon>Bacteria</taxon>
        <taxon>Pseudomonadati</taxon>
        <taxon>Pseudomonadota</taxon>
        <taxon>Gammaproteobacteria</taxon>
        <taxon>Enterobacterales</taxon>
        <taxon>Bruguierivoracaceae</taxon>
        <taxon>Biostraticola</taxon>
    </lineage>
</organism>
<feature type="transmembrane region" description="Helical" evidence="7">
    <location>
        <begin position="182"/>
        <end position="213"/>
    </location>
</feature>
<accession>A0A4R3YTG7</accession>
<keyword evidence="6" id="KW-0813">Transport</keyword>
<evidence type="ECO:0000256" key="1">
    <source>
        <dbReference type="ARBA" id="ARBA00004141"/>
    </source>
</evidence>
<proteinExistence type="inferred from homology"/>
<dbReference type="Proteomes" id="UP000295719">
    <property type="component" value="Unassembled WGS sequence"/>
</dbReference>
<feature type="transmembrane region" description="Helical" evidence="7">
    <location>
        <begin position="109"/>
        <end position="136"/>
    </location>
</feature>
<feature type="transmembrane region" description="Helical" evidence="7">
    <location>
        <begin position="19"/>
        <end position="39"/>
    </location>
</feature>
<sequence length="294" mass="31173">MILHDLITPFASFGFMRRALISCLALTVSTTPLGVFLLLRRMSLVGDALSHAILPGVAIGYLLSGMSLLAMGIGGFVAGLLVALLSGWVTTLTPLKEDASFAGFYLGSLALGVTLVSLKGSSVDLLHVLFGSILAVDGEAMECIGLIAGFTLLMLALLYRALVIEAFDGAFLRVNRRGYPRLIHGLFLGLVVLNLVAGFQILGTLMSVGLMMLPAVAARCWSGRLPLILLIAAAIGFLSAWAGLVWSFYASLPAGPSIVLSASLAFFFSVVFGPRGGIAVWLRKRREVSHYGER</sequence>
<evidence type="ECO:0000256" key="3">
    <source>
        <dbReference type="ARBA" id="ARBA00022692"/>
    </source>
</evidence>
<evidence type="ECO:0000256" key="5">
    <source>
        <dbReference type="ARBA" id="ARBA00023136"/>
    </source>
</evidence>
<protein>
    <submittedName>
        <fullName evidence="8">Zinc/manganese transport system permease protein</fullName>
    </submittedName>
</protein>
<feature type="transmembrane region" description="Helical" evidence="7">
    <location>
        <begin position="225"/>
        <end position="246"/>
    </location>
</feature>
<comment type="similarity">
    <text evidence="2 6">Belongs to the ABC-3 integral membrane protein family.</text>
</comment>
<evidence type="ECO:0000256" key="4">
    <source>
        <dbReference type="ARBA" id="ARBA00022989"/>
    </source>
</evidence>
<dbReference type="GO" id="GO:0010043">
    <property type="term" value="P:response to zinc ion"/>
    <property type="evidence" value="ECO:0007669"/>
    <property type="project" value="TreeGrafter"/>
</dbReference>
<dbReference type="Gene3D" id="1.10.3470.10">
    <property type="entry name" value="ABC transporter involved in vitamin B12 uptake, BtuC"/>
    <property type="match status" value="1"/>
</dbReference>
<comment type="caution">
    <text evidence="8">The sequence shown here is derived from an EMBL/GenBank/DDBJ whole genome shotgun (WGS) entry which is preliminary data.</text>
</comment>
<feature type="transmembrane region" description="Helical" evidence="7">
    <location>
        <begin position="258"/>
        <end position="282"/>
    </location>
</feature>
<evidence type="ECO:0000256" key="6">
    <source>
        <dbReference type="RuleBase" id="RU003943"/>
    </source>
</evidence>
<dbReference type="InterPro" id="IPR037294">
    <property type="entry name" value="ABC_BtuC-like"/>
</dbReference>
<dbReference type="InterPro" id="IPR001626">
    <property type="entry name" value="ABC_TroCD"/>
</dbReference>
<gene>
    <name evidence="8" type="ORF">EDC52_107166</name>
</gene>
<evidence type="ECO:0000256" key="2">
    <source>
        <dbReference type="ARBA" id="ARBA00008034"/>
    </source>
</evidence>
<reference evidence="8 9" key="1">
    <citation type="submission" date="2019-03" db="EMBL/GenBank/DDBJ databases">
        <title>Genomic Encyclopedia of Type Strains, Phase IV (KMG-IV): sequencing the most valuable type-strain genomes for metagenomic binning, comparative biology and taxonomic classification.</title>
        <authorList>
            <person name="Goeker M."/>
        </authorList>
    </citation>
    <scope>NUCLEOTIDE SEQUENCE [LARGE SCALE GENOMIC DNA]</scope>
    <source>
        <strain evidence="8 9">DSM 19580</strain>
    </source>
</reference>
<comment type="subcellular location">
    <subcellularLocation>
        <location evidence="6">Cell membrane</location>
        <topology evidence="6">Multi-pass membrane protein</topology>
    </subcellularLocation>
    <subcellularLocation>
        <location evidence="1">Membrane</location>
        <topology evidence="1">Multi-pass membrane protein</topology>
    </subcellularLocation>
</comment>
<dbReference type="SUPFAM" id="SSF81345">
    <property type="entry name" value="ABC transporter involved in vitamin B12 uptake, BtuC"/>
    <property type="match status" value="1"/>
</dbReference>
<name>A0A4R3YTG7_9GAMM</name>
<dbReference type="AlphaFoldDB" id="A0A4R3YTG7"/>
<dbReference type="PANTHER" id="PTHR30477:SF13">
    <property type="entry name" value="IRON TRANSPORT SYSTEM MEMBRANE PROTEIN HI_0360-RELATED"/>
    <property type="match status" value="1"/>
</dbReference>
<dbReference type="OrthoDB" id="9804300at2"/>
<dbReference type="EMBL" id="SMCR01000007">
    <property type="protein sequence ID" value="TCV94423.1"/>
    <property type="molecule type" value="Genomic_DNA"/>
</dbReference>
<dbReference type="Pfam" id="PF00950">
    <property type="entry name" value="ABC-3"/>
    <property type="match status" value="1"/>
</dbReference>
<keyword evidence="5 7" id="KW-0472">Membrane</keyword>
<dbReference type="PANTHER" id="PTHR30477">
    <property type="entry name" value="ABC-TRANSPORTER METAL-BINDING PROTEIN"/>
    <property type="match status" value="1"/>
</dbReference>
<keyword evidence="3 6" id="KW-0812">Transmembrane</keyword>
<feature type="transmembrane region" description="Helical" evidence="7">
    <location>
        <begin position="143"/>
        <end position="162"/>
    </location>
</feature>
<feature type="transmembrane region" description="Helical" evidence="7">
    <location>
        <begin position="60"/>
        <end position="89"/>
    </location>
</feature>